<dbReference type="RefSeq" id="WP_386132898.1">
    <property type="nucleotide sequence ID" value="NZ_JBHTJL010000021.1"/>
</dbReference>
<comment type="caution">
    <text evidence="1">The sequence shown here is derived from an EMBL/GenBank/DDBJ whole genome shotgun (WGS) entry which is preliminary data.</text>
</comment>
<reference evidence="2" key="1">
    <citation type="journal article" date="2019" name="Int. J. Syst. Evol. Microbiol.">
        <title>The Global Catalogue of Microorganisms (GCM) 10K type strain sequencing project: providing services to taxonomists for standard genome sequencing and annotation.</title>
        <authorList>
            <consortium name="The Broad Institute Genomics Platform"/>
            <consortium name="The Broad Institute Genome Sequencing Center for Infectious Disease"/>
            <person name="Wu L."/>
            <person name="Ma J."/>
        </authorList>
    </citation>
    <scope>NUCLEOTIDE SEQUENCE [LARGE SCALE GENOMIC DNA]</scope>
    <source>
        <strain evidence="2">CCUG 62215</strain>
    </source>
</reference>
<gene>
    <name evidence="1" type="ORF">ACFQ1Q_14165</name>
</gene>
<organism evidence="1 2">
    <name type="scientific">Winogradskyella litorisediminis</name>
    <dbReference type="NCBI Taxonomy" id="1156618"/>
    <lineage>
        <taxon>Bacteria</taxon>
        <taxon>Pseudomonadati</taxon>
        <taxon>Bacteroidota</taxon>
        <taxon>Flavobacteriia</taxon>
        <taxon>Flavobacteriales</taxon>
        <taxon>Flavobacteriaceae</taxon>
        <taxon>Winogradskyella</taxon>
    </lineage>
</organism>
<dbReference type="Proteomes" id="UP001597013">
    <property type="component" value="Unassembled WGS sequence"/>
</dbReference>
<keyword evidence="2" id="KW-1185">Reference proteome</keyword>
<sequence length="299" mass="36179">MNKPLILLILLSQFFSCQEKSFDYKILQYQGNDSLNTKVVKVVKFNPDSLIIYEEYRGYKSDNANSTTDVNTTNLYNDTLLVKTLKYYPNIPNSICCDSSKLEYFYNDKNLLIKRIAYEYKRVLKKGTPFKDNLTSDDFEKERQWELSSETFYSYDSLGRKIEYNASEKHWSSQNRFVWTYDKQNRIQEEKSFDEDRLIWTKFYEYQENSYKYTMTWYDYEVNPRHLKDKSKSWEYRPQKICEYKLNENGQELEELATTETGEFISKLITVYDEKNRIAKTTKHFEEDKPIMTHIYIYE</sequence>
<name>A0ABW3NC88_9FLAO</name>
<evidence type="ECO:0000313" key="1">
    <source>
        <dbReference type="EMBL" id="MFD1064394.1"/>
    </source>
</evidence>
<protein>
    <recommendedName>
        <fullName evidence="3">YD repeat-containing protein</fullName>
    </recommendedName>
</protein>
<proteinExistence type="predicted"/>
<dbReference type="EMBL" id="JBHTJL010000021">
    <property type="protein sequence ID" value="MFD1064394.1"/>
    <property type="molecule type" value="Genomic_DNA"/>
</dbReference>
<evidence type="ECO:0000313" key="2">
    <source>
        <dbReference type="Proteomes" id="UP001597013"/>
    </source>
</evidence>
<accession>A0ABW3NC88</accession>
<evidence type="ECO:0008006" key="3">
    <source>
        <dbReference type="Google" id="ProtNLM"/>
    </source>
</evidence>